<feature type="transmembrane region" description="Helical" evidence="2">
    <location>
        <begin position="12"/>
        <end position="30"/>
    </location>
</feature>
<dbReference type="Pfam" id="PF00188">
    <property type="entry name" value="CAP"/>
    <property type="match status" value="1"/>
</dbReference>
<accession>A0A8J3C8I5</accession>
<gene>
    <name evidence="4" type="ORF">GCM10012284_63220</name>
</gene>
<evidence type="ECO:0000256" key="2">
    <source>
        <dbReference type="SAM" id="Phobius"/>
    </source>
</evidence>
<keyword evidence="2" id="KW-0472">Membrane</keyword>
<dbReference type="CDD" id="cd05379">
    <property type="entry name" value="CAP_bacterial"/>
    <property type="match status" value="1"/>
</dbReference>
<keyword evidence="5" id="KW-1185">Reference proteome</keyword>
<dbReference type="Gene3D" id="3.40.33.10">
    <property type="entry name" value="CAP"/>
    <property type="match status" value="1"/>
</dbReference>
<keyword evidence="2" id="KW-1133">Transmembrane helix</keyword>
<dbReference type="PANTHER" id="PTHR31157:SF1">
    <property type="entry name" value="SCP DOMAIN-CONTAINING PROTEIN"/>
    <property type="match status" value="1"/>
</dbReference>
<dbReference type="PANTHER" id="PTHR31157">
    <property type="entry name" value="SCP DOMAIN-CONTAINING PROTEIN"/>
    <property type="match status" value="1"/>
</dbReference>
<sequence>MSHSAARFRYTLAAGATAVVIGVGFTAVGFSRRDGDAATSPSAADVPLAAPASPAVPGGAGGRSLLPTDDGSAAAVPATSAASASPSVSASAAAVPTRTAVTPKPRRTTAAPKRTSTRPGRPSGKPSTAPPAGPPPATGGSIAGQVLAHINTARAAQGLSAYTLDGDLSQASAKHNQLMIGGCGLSHQCANEGGIGDRFSAEGVSWTSAGENIGFGSAGGSDAEIIRAANGLTDSMLAETPPEDGHRKNLLSSGFRHIGLSVVRDGKGVVWMTQDFVN</sequence>
<dbReference type="AlphaFoldDB" id="A0A8J3C8I5"/>
<reference evidence="4" key="2">
    <citation type="submission" date="2020-09" db="EMBL/GenBank/DDBJ databases">
        <authorList>
            <person name="Sun Q."/>
            <person name="Zhou Y."/>
        </authorList>
    </citation>
    <scope>NUCLEOTIDE SEQUENCE</scope>
    <source>
        <strain evidence="4">CGMCC 4.7299</strain>
    </source>
</reference>
<dbReference type="Proteomes" id="UP000656042">
    <property type="component" value="Unassembled WGS sequence"/>
</dbReference>
<feature type="compositionally biased region" description="Low complexity" evidence="1">
    <location>
        <begin position="72"/>
        <end position="127"/>
    </location>
</feature>
<evidence type="ECO:0000313" key="5">
    <source>
        <dbReference type="Proteomes" id="UP000656042"/>
    </source>
</evidence>
<evidence type="ECO:0000256" key="1">
    <source>
        <dbReference type="SAM" id="MobiDB-lite"/>
    </source>
</evidence>
<evidence type="ECO:0000313" key="4">
    <source>
        <dbReference type="EMBL" id="GGL19986.1"/>
    </source>
</evidence>
<dbReference type="EMBL" id="BMMX01000073">
    <property type="protein sequence ID" value="GGL19986.1"/>
    <property type="molecule type" value="Genomic_DNA"/>
</dbReference>
<keyword evidence="2" id="KW-0812">Transmembrane</keyword>
<feature type="domain" description="SCP" evidence="3">
    <location>
        <begin position="147"/>
        <end position="276"/>
    </location>
</feature>
<dbReference type="InterPro" id="IPR014044">
    <property type="entry name" value="CAP_dom"/>
</dbReference>
<evidence type="ECO:0000259" key="3">
    <source>
        <dbReference type="Pfam" id="PF00188"/>
    </source>
</evidence>
<feature type="region of interest" description="Disordered" evidence="1">
    <location>
        <begin position="33"/>
        <end position="142"/>
    </location>
</feature>
<dbReference type="InterPro" id="IPR035940">
    <property type="entry name" value="CAP_sf"/>
</dbReference>
<proteinExistence type="predicted"/>
<feature type="compositionally biased region" description="Pro residues" evidence="1">
    <location>
        <begin position="128"/>
        <end position="137"/>
    </location>
</feature>
<comment type="caution">
    <text evidence="4">The sequence shown here is derived from an EMBL/GenBank/DDBJ whole genome shotgun (WGS) entry which is preliminary data.</text>
</comment>
<dbReference type="SUPFAM" id="SSF55797">
    <property type="entry name" value="PR-1-like"/>
    <property type="match status" value="1"/>
</dbReference>
<dbReference type="RefSeq" id="WP_189083012.1">
    <property type="nucleotide sequence ID" value="NZ_BMMX01000073.1"/>
</dbReference>
<feature type="compositionally biased region" description="Low complexity" evidence="1">
    <location>
        <begin position="40"/>
        <end position="57"/>
    </location>
</feature>
<reference evidence="4" key="1">
    <citation type="journal article" date="2014" name="Int. J. Syst. Evol. Microbiol.">
        <title>Complete genome sequence of Corynebacterium casei LMG S-19264T (=DSM 44701T), isolated from a smear-ripened cheese.</title>
        <authorList>
            <consortium name="US DOE Joint Genome Institute (JGI-PGF)"/>
            <person name="Walter F."/>
            <person name="Albersmeier A."/>
            <person name="Kalinowski J."/>
            <person name="Ruckert C."/>
        </authorList>
    </citation>
    <scope>NUCLEOTIDE SEQUENCE</scope>
    <source>
        <strain evidence="4">CGMCC 4.7299</strain>
    </source>
</reference>
<protein>
    <recommendedName>
        <fullName evidence="3">SCP domain-containing protein</fullName>
    </recommendedName>
</protein>
<name>A0A8J3C8I5_9ACTN</name>
<organism evidence="4 5">
    <name type="scientific">Mangrovihabitans endophyticus</name>
    <dbReference type="NCBI Taxonomy" id="1751298"/>
    <lineage>
        <taxon>Bacteria</taxon>
        <taxon>Bacillati</taxon>
        <taxon>Actinomycetota</taxon>
        <taxon>Actinomycetes</taxon>
        <taxon>Micromonosporales</taxon>
        <taxon>Micromonosporaceae</taxon>
        <taxon>Mangrovihabitans</taxon>
    </lineage>
</organism>